<evidence type="ECO:0000256" key="1">
    <source>
        <dbReference type="SAM" id="MobiDB-lite"/>
    </source>
</evidence>
<protein>
    <submittedName>
        <fullName evidence="2">Uncharacterized protein</fullName>
    </submittedName>
</protein>
<evidence type="ECO:0000313" key="3">
    <source>
        <dbReference type="Proteomes" id="UP000054107"/>
    </source>
</evidence>
<proteinExistence type="predicted"/>
<accession>A0A0B7N7B4</accession>
<gene>
    <name evidence="2" type="primary">PARPA_07405.1 scaffold 27610</name>
</gene>
<evidence type="ECO:0000313" key="2">
    <source>
        <dbReference type="EMBL" id="CEP13344.1"/>
    </source>
</evidence>
<dbReference type="Proteomes" id="UP000054107">
    <property type="component" value="Unassembled WGS sequence"/>
</dbReference>
<sequence length="139" mass="16432">MFKQNYLNQLEEDDIPLCQYVVPYQQQQLQQQQNQQQQQQLQYQQQQYSPQWKSRQSLPRFVPPTGYFPPPMIITNPQPIIRRPSYPATPSSLLDTYSDDDEDDEDLVPIAVLQSPTRNQQQFQSAAEKYKEKVKAQLQ</sequence>
<reference evidence="2 3" key="1">
    <citation type="submission" date="2014-09" db="EMBL/GenBank/DDBJ databases">
        <authorList>
            <person name="Ellenberger Sabrina"/>
        </authorList>
    </citation>
    <scope>NUCLEOTIDE SEQUENCE [LARGE SCALE GENOMIC DNA]</scope>
    <source>
        <strain evidence="2 3">CBS 412.66</strain>
    </source>
</reference>
<keyword evidence="3" id="KW-1185">Reference proteome</keyword>
<dbReference type="OrthoDB" id="2272755at2759"/>
<feature type="region of interest" description="Disordered" evidence="1">
    <location>
        <begin position="116"/>
        <end position="139"/>
    </location>
</feature>
<feature type="compositionally biased region" description="Polar residues" evidence="1">
    <location>
        <begin position="116"/>
        <end position="125"/>
    </location>
</feature>
<dbReference type="EMBL" id="LN729571">
    <property type="protein sequence ID" value="CEP13344.1"/>
    <property type="molecule type" value="Genomic_DNA"/>
</dbReference>
<name>A0A0B7N7B4_9FUNG</name>
<organism evidence="2 3">
    <name type="scientific">Parasitella parasitica</name>
    <dbReference type="NCBI Taxonomy" id="35722"/>
    <lineage>
        <taxon>Eukaryota</taxon>
        <taxon>Fungi</taxon>
        <taxon>Fungi incertae sedis</taxon>
        <taxon>Mucoromycota</taxon>
        <taxon>Mucoromycotina</taxon>
        <taxon>Mucoromycetes</taxon>
        <taxon>Mucorales</taxon>
        <taxon>Mucorineae</taxon>
        <taxon>Mucoraceae</taxon>
        <taxon>Parasitella</taxon>
    </lineage>
</organism>
<feature type="region of interest" description="Disordered" evidence="1">
    <location>
        <begin position="72"/>
        <end position="103"/>
    </location>
</feature>
<dbReference type="AlphaFoldDB" id="A0A0B7N7B4"/>
<feature type="compositionally biased region" description="Basic and acidic residues" evidence="1">
    <location>
        <begin position="128"/>
        <end position="139"/>
    </location>
</feature>